<dbReference type="AlphaFoldDB" id="A0A1V9QJU8"/>
<dbReference type="Proteomes" id="UP000467635">
    <property type="component" value="Unassembled WGS sequence"/>
</dbReference>
<name>A0A1V9QJU8_9LACO</name>
<dbReference type="RefSeq" id="WP_081509425.1">
    <property type="nucleotide sequence ID" value="NZ_JAMXTA010000001.1"/>
</dbReference>
<gene>
    <name evidence="1" type="ORF">GKC33_10005</name>
</gene>
<sequence>MKIIDKFSIKTITLLTVDEDLPENIRVGYKAEIDGKAFTITGIPIIETNPPSINKRTFMIDRTDEVDVKQIVKFYKA</sequence>
<proteinExistence type="predicted"/>
<organism evidence="1 2">
    <name type="scientific">Ligilactobacillus salivarius</name>
    <dbReference type="NCBI Taxonomy" id="1624"/>
    <lineage>
        <taxon>Bacteria</taxon>
        <taxon>Bacillati</taxon>
        <taxon>Bacillota</taxon>
        <taxon>Bacilli</taxon>
        <taxon>Lactobacillales</taxon>
        <taxon>Lactobacillaceae</taxon>
        <taxon>Ligilactobacillus</taxon>
    </lineage>
</organism>
<accession>A0A1V9QJU8</accession>
<protein>
    <submittedName>
        <fullName evidence="1">Uncharacterized protein</fullName>
    </submittedName>
</protein>
<evidence type="ECO:0000313" key="2">
    <source>
        <dbReference type="Proteomes" id="UP000467635"/>
    </source>
</evidence>
<reference evidence="1 2" key="1">
    <citation type="submission" date="2019-11" db="EMBL/GenBank/DDBJ databases">
        <title>Draft Genome Sequence of Plant Growth-Promoting Rhizosphere-Associated Bacteria.</title>
        <authorList>
            <person name="Vasilyev I.Y."/>
            <person name="Radchenko V."/>
            <person name="Ilnitskaya E.V."/>
        </authorList>
    </citation>
    <scope>NUCLEOTIDE SEQUENCE [LARGE SCALE GENOMIC DNA]</scope>
    <source>
        <strain evidence="1 2">VRA_01-1sq_f</strain>
    </source>
</reference>
<dbReference type="EMBL" id="WKKX01000561">
    <property type="protein sequence ID" value="MSE09008.1"/>
    <property type="molecule type" value="Genomic_DNA"/>
</dbReference>
<comment type="caution">
    <text evidence="1">The sequence shown here is derived from an EMBL/GenBank/DDBJ whole genome shotgun (WGS) entry which is preliminary data.</text>
</comment>
<evidence type="ECO:0000313" key="1">
    <source>
        <dbReference type="EMBL" id="MSE09008.1"/>
    </source>
</evidence>